<evidence type="ECO:0000313" key="3">
    <source>
        <dbReference type="EMBL" id="MFC4108172.1"/>
    </source>
</evidence>
<dbReference type="Pfam" id="PF12840">
    <property type="entry name" value="HTH_20"/>
    <property type="match status" value="1"/>
</dbReference>
<dbReference type="RefSeq" id="WP_377548076.1">
    <property type="nucleotide sequence ID" value="NZ_JBHSBN010000014.1"/>
</dbReference>
<dbReference type="Gene3D" id="3.30.530.20">
    <property type="match status" value="1"/>
</dbReference>
<dbReference type="Proteomes" id="UP001595868">
    <property type="component" value="Unassembled WGS sequence"/>
</dbReference>
<name>A0ABV8KQI8_9ACTN</name>
<gene>
    <name evidence="3" type="ORF">ACFOX0_19845</name>
</gene>
<organism evidence="3 4">
    <name type="scientific">Micromonospora zhanjiangensis</name>
    <dbReference type="NCBI Taxonomy" id="1522057"/>
    <lineage>
        <taxon>Bacteria</taxon>
        <taxon>Bacillati</taxon>
        <taxon>Actinomycetota</taxon>
        <taxon>Actinomycetes</taxon>
        <taxon>Micromonosporales</taxon>
        <taxon>Micromonosporaceae</taxon>
        <taxon>Micromonospora</taxon>
    </lineage>
</organism>
<dbReference type="PRINTS" id="PR00778">
    <property type="entry name" value="HTHARSR"/>
</dbReference>
<protein>
    <submittedName>
        <fullName evidence="3">Metalloregulator ArsR/SmtB family transcription factor</fullName>
    </submittedName>
</protein>
<comment type="similarity">
    <text evidence="1">Belongs to the AHA1 family.</text>
</comment>
<dbReference type="InterPro" id="IPR013538">
    <property type="entry name" value="ASHA1/2-like_C"/>
</dbReference>
<dbReference type="SUPFAM" id="SSF46785">
    <property type="entry name" value="Winged helix' DNA-binding domain"/>
    <property type="match status" value="1"/>
</dbReference>
<reference evidence="4" key="1">
    <citation type="journal article" date="2019" name="Int. J. Syst. Evol. Microbiol.">
        <title>The Global Catalogue of Microorganisms (GCM) 10K type strain sequencing project: providing services to taxonomists for standard genome sequencing and annotation.</title>
        <authorList>
            <consortium name="The Broad Institute Genomics Platform"/>
            <consortium name="The Broad Institute Genome Sequencing Center for Infectious Disease"/>
            <person name="Wu L."/>
            <person name="Ma J."/>
        </authorList>
    </citation>
    <scope>NUCLEOTIDE SEQUENCE [LARGE SCALE GENOMIC DNA]</scope>
    <source>
        <strain evidence="4">2902at01</strain>
    </source>
</reference>
<keyword evidence="4" id="KW-1185">Reference proteome</keyword>
<dbReference type="PANTHER" id="PTHR38600:SF2">
    <property type="entry name" value="SLL0088 PROTEIN"/>
    <property type="match status" value="1"/>
</dbReference>
<sequence length="269" mass="29698">MTNAPEPSLDQVFQALADPTRRGLVAILVRGPASVSSLARPFDMTLSAVMQHLQVLIDSGLVRTEKVGRVRTCRIDAAGLRRAEDWLARRRTLWEHRLERLDLLLTAPSDRTGRLDMTDRSVLVSSFAVERTYPLGPEAVFAAWADPGTKARWFAGANAEHHELDFRPGGVEVTRGRSPEGRPLTFESRYHDIVPAERIVYSSALLVEQSAVTISVTTVQFRPSGGGTTLVLTEQDTYLDGHEQPEMRESGTRGWLDALGRELAATVSP</sequence>
<dbReference type="Pfam" id="PF08327">
    <property type="entry name" value="AHSA1"/>
    <property type="match status" value="1"/>
</dbReference>
<dbReference type="InterPro" id="IPR036390">
    <property type="entry name" value="WH_DNA-bd_sf"/>
</dbReference>
<dbReference type="EMBL" id="JBHSBN010000014">
    <property type="protein sequence ID" value="MFC4108172.1"/>
    <property type="molecule type" value="Genomic_DNA"/>
</dbReference>
<evidence type="ECO:0000313" key="4">
    <source>
        <dbReference type="Proteomes" id="UP001595868"/>
    </source>
</evidence>
<dbReference type="SMART" id="SM00418">
    <property type="entry name" value="HTH_ARSR"/>
    <property type="match status" value="1"/>
</dbReference>
<proteinExistence type="inferred from homology"/>
<dbReference type="CDD" id="cd00090">
    <property type="entry name" value="HTH_ARSR"/>
    <property type="match status" value="1"/>
</dbReference>
<dbReference type="InterPro" id="IPR036388">
    <property type="entry name" value="WH-like_DNA-bd_sf"/>
</dbReference>
<dbReference type="SUPFAM" id="SSF55961">
    <property type="entry name" value="Bet v1-like"/>
    <property type="match status" value="1"/>
</dbReference>
<accession>A0ABV8KQI8</accession>
<dbReference type="InterPro" id="IPR001845">
    <property type="entry name" value="HTH_ArsR_DNA-bd_dom"/>
</dbReference>
<dbReference type="NCBIfam" id="NF033788">
    <property type="entry name" value="HTH_metalloreg"/>
    <property type="match status" value="1"/>
</dbReference>
<dbReference type="InterPro" id="IPR023393">
    <property type="entry name" value="START-like_dom_sf"/>
</dbReference>
<dbReference type="PROSITE" id="PS50987">
    <property type="entry name" value="HTH_ARSR_2"/>
    <property type="match status" value="1"/>
</dbReference>
<evidence type="ECO:0000256" key="1">
    <source>
        <dbReference type="ARBA" id="ARBA00006817"/>
    </source>
</evidence>
<dbReference type="InterPro" id="IPR011991">
    <property type="entry name" value="ArsR-like_HTH"/>
</dbReference>
<comment type="caution">
    <text evidence="3">The sequence shown here is derived from an EMBL/GenBank/DDBJ whole genome shotgun (WGS) entry which is preliminary data.</text>
</comment>
<dbReference type="Gene3D" id="1.10.10.10">
    <property type="entry name" value="Winged helix-like DNA-binding domain superfamily/Winged helix DNA-binding domain"/>
    <property type="match status" value="1"/>
</dbReference>
<dbReference type="PANTHER" id="PTHR38600">
    <property type="entry name" value="TRANSCRIPTIONAL REGULATORY PROTEIN"/>
    <property type="match status" value="1"/>
</dbReference>
<feature type="domain" description="HTH arsR-type" evidence="2">
    <location>
        <begin position="1"/>
        <end position="95"/>
    </location>
</feature>
<evidence type="ECO:0000259" key="2">
    <source>
        <dbReference type="PROSITE" id="PS50987"/>
    </source>
</evidence>
<dbReference type="CDD" id="cd08900">
    <property type="entry name" value="SRPBCC_CalC_Aha1-like_7"/>
    <property type="match status" value="1"/>
</dbReference>